<reference evidence="2 3" key="1">
    <citation type="submission" date="2018-11" db="EMBL/GenBank/DDBJ databases">
        <authorList>
            <person name="Peiro R."/>
            <person name="Begona"/>
            <person name="Cbmso G."/>
            <person name="Lopez M."/>
            <person name="Gonzalez S."/>
            <person name="Sacristan E."/>
            <person name="Castillo E."/>
        </authorList>
    </citation>
    <scope>NUCLEOTIDE SEQUENCE [LARGE SCALE GENOMIC DNA]</scope>
    <source>
        <strain evidence="2">Brev_genome</strain>
    </source>
</reference>
<dbReference type="Proteomes" id="UP000289220">
    <property type="component" value="Unassembled WGS sequence"/>
</dbReference>
<feature type="compositionally biased region" description="Low complexity" evidence="1">
    <location>
        <begin position="50"/>
        <end position="74"/>
    </location>
</feature>
<dbReference type="AlphaFoldDB" id="A0A7Z8Y7L3"/>
<dbReference type="RefSeq" id="WP_154726851.1">
    <property type="nucleotide sequence ID" value="NZ_UXHF01000097.1"/>
</dbReference>
<evidence type="ECO:0000313" key="2">
    <source>
        <dbReference type="EMBL" id="VDC52001.1"/>
    </source>
</evidence>
<evidence type="ECO:0000313" key="3">
    <source>
        <dbReference type="Proteomes" id="UP000289220"/>
    </source>
</evidence>
<evidence type="ECO:0000256" key="1">
    <source>
        <dbReference type="SAM" id="MobiDB-lite"/>
    </source>
</evidence>
<sequence length="158" mass="16741">MTVSAWTDDRVGRLKTLWIEGRSAAEIARDLDHGLTRSAVLGKVHRLGLSAGRPPASRSARAATGPAARRSSPAKAVPPPRPETLARSAMDAPSHGTATILSVRRQDCRWPYGDPGDLGFALCGRRVARGAFCAAHAEIGYRPLRQTAEGLRALAGLA</sequence>
<comment type="caution">
    <text evidence="2">The sequence shown here is derived from an EMBL/GenBank/DDBJ whole genome shotgun (WGS) entry which is preliminary data.</text>
</comment>
<name>A0A7Z8Y7L3_9CAUL</name>
<keyword evidence="3" id="KW-1185">Reference proteome</keyword>
<accession>A0A7Z8Y7L3</accession>
<proteinExistence type="predicted"/>
<organism evidence="2 3">
    <name type="scientific">Brevundimonas mediterranea</name>
    <dbReference type="NCBI Taxonomy" id="74329"/>
    <lineage>
        <taxon>Bacteria</taxon>
        <taxon>Pseudomonadati</taxon>
        <taxon>Pseudomonadota</taxon>
        <taxon>Alphaproteobacteria</taxon>
        <taxon>Caulobacterales</taxon>
        <taxon>Caulobacteraceae</taxon>
        <taxon>Brevundimonas</taxon>
    </lineage>
</organism>
<dbReference type="EMBL" id="UXHF01000097">
    <property type="protein sequence ID" value="VDC52001.1"/>
    <property type="molecule type" value="Genomic_DNA"/>
</dbReference>
<feature type="region of interest" description="Disordered" evidence="1">
    <location>
        <begin position="50"/>
        <end position="93"/>
    </location>
</feature>
<dbReference type="Pfam" id="PF07750">
    <property type="entry name" value="GcrA"/>
    <property type="match status" value="1"/>
</dbReference>
<dbReference type="InterPro" id="IPR011681">
    <property type="entry name" value="GcrA"/>
</dbReference>
<gene>
    <name evidence="2" type="ORF">BREV_BREV_03116</name>
</gene>
<protein>
    <recommendedName>
        <fullName evidence="4">GcrA cell cycle regulator</fullName>
    </recommendedName>
</protein>
<evidence type="ECO:0008006" key="4">
    <source>
        <dbReference type="Google" id="ProtNLM"/>
    </source>
</evidence>